<dbReference type="EMBL" id="CP007806">
    <property type="protein sequence ID" value="AIG25462.1"/>
    <property type="molecule type" value="Genomic_DNA"/>
</dbReference>
<evidence type="ECO:0000256" key="7">
    <source>
        <dbReference type="ARBA" id="ARBA00023136"/>
    </source>
</evidence>
<dbReference type="GO" id="GO:0034204">
    <property type="term" value="P:lipid translocation"/>
    <property type="evidence" value="ECO:0007669"/>
    <property type="project" value="TreeGrafter"/>
</dbReference>
<keyword evidence="8 9" id="KW-0813">Transport</keyword>
<evidence type="ECO:0000256" key="4">
    <source>
        <dbReference type="ARBA" id="ARBA00022960"/>
    </source>
</evidence>
<comment type="similarity">
    <text evidence="8 9">Belongs to the MurJ/MviN family.</text>
</comment>
<dbReference type="STRING" id="1042163.BRLA_c011220"/>
<evidence type="ECO:0000256" key="8">
    <source>
        <dbReference type="HAMAP-Rule" id="MF_02078"/>
    </source>
</evidence>
<dbReference type="CDD" id="cd13123">
    <property type="entry name" value="MATE_MurJ_like"/>
    <property type="match status" value="1"/>
</dbReference>
<keyword evidence="3 8" id="KW-0812">Transmembrane</keyword>
<dbReference type="GO" id="GO:0015648">
    <property type="term" value="F:lipid-linked peptidoglycan transporter activity"/>
    <property type="evidence" value="ECO:0007669"/>
    <property type="project" value="UniProtKB-UniRule"/>
</dbReference>
<dbReference type="PANTHER" id="PTHR47019">
    <property type="entry name" value="LIPID II FLIPPASE MURJ"/>
    <property type="match status" value="1"/>
</dbReference>
<evidence type="ECO:0000256" key="9">
    <source>
        <dbReference type="PIRNR" id="PIRNR002869"/>
    </source>
</evidence>
<dbReference type="NCBIfam" id="TIGR01695">
    <property type="entry name" value="murJ_mviN"/>
    <property type="match status" value="1"/>
</dbReference>
<feature type="transmembrane region" description="Helical" evidence="8">
    <location>
        <begin position="380"/>
        <end position="398"/>
    </location>
</feature>
<evidence type="ECO:0000313" key="10">
    <source>
        <dbReference type="EMBL" id="AIG25462.1"/>
    </source>
</evidence>
<dbReference type="InterPro" id="IPR051050">
    <property type="entry name" value="Lipid_II_flippase_MurJ/MviN"/>
</dbReference>
<comment type="pathway">
    <text evidence="8">Cell wall biogenesis; peptidoglycan biosynthesis.</text>
</comment>
<comment type="function">
    <text evidence="8 9">Involved in peptidoglycan biosynthesis. Transports lipid-linked peptidoglycan precursors from the inner to the outer leaflet of the cytoplasmic membrane.</text>
</comment>
<dbReference type="GO" id="GO:0009252">
    <property type="term" value="P:peptidoglycan biosynthetic process"/>
    <property type="evidence" value="ECO:0007669"/>
    <property type="project" value="UniProtKB-UniRule"/>
</dbReference>
<dbReference type="GO" id="GO:0071555">
    <property type="term" value="P:cell wall organization"/>
    <property type="evidence" value="ECO:0007669"/>
    <property type="project" value="UniProtKB-UniRule"/>
</dbReference>
<comment type="subcellular location">
    <subcellularLocation>
        <location evidence="1 8">Cell membrane</location>
        <topology evidence="1 8">Multi-pass membrane protein</topology>
    </subcellularLocation>
</comment>
<keyword evidence="11" id="KW-1185">Reference proteome</keyword>
<dbReference type="InterPro" id="IPR004268">
    <property type="entry name" value="MurJ"/>
</dbReference>
<feature type="transmembrane region" description="Helical" evidence="8">
    <location>
        <begin position="86"/>
        <end position="108"/>
    </location>
</feature>
<sequence length="508" mass="55688">MNLLKTASMIVVITLIGRLLGFVRTLYVSHLYGTGMEADAYFLALTIPMTLFMIIPGAINAVMIPTMRGILEENQTQKASVLYHKMLALITFSFFALTVAGYFLSPQIALMYGVSGEKAALTIRQLQLMWPSVFFIGLAGLWASVLNAHHHFFTSTLGTVANSVIVILAMVALVPIVGVDGLSIATTLGYVAALVVMWPAMRKYGYSQRFNLQYRQDAELRSMGERVVPILIGSVISQTTTFLERGLTTGLGDGKVAALSYANQIAQLPMAIFVGAFTLPLFPLLANYVKRKEMHLMKATLEKGLSYLLILLFPVTIGFILYGENLISLLFVRQSGAFNEEALSWTAFGLIFYGMGLYFLAARDLITRAFYALENTRTPVIVGVIGIGVYVLTAKLFTPLLEHGGVALSASVSAMVQSILLFLLLWRSIGQLLTWDFLLTVAKVLIACAVMSVVAFILRVLLLESGRLLDLLVGGTVSTVIYFTVLFILREPLVKDIVGKIAGRFMKK</sequence>
<gene>
    <name evidence="8" type="primary">murJ</name>
    <name evidence="10" type="ORF">BRLA_c011220</name>
</gene>
<feature type="transmembrane region" description="Helical" evidence="8">
    <location>
        <begin position="227"/>
        <end position="245"/>
    </location>
</feature>
<feature type="transmembrane region" description="Helical" evidence="8">
    <location>
        <begin position="437"/>
        <end position="462"/>
    </location>
</feature>
<name>A0A075QYN1_BRELA</name>
<feature type="transmembrane region" description="Helical" evidence="8">
    <location>
        <begin position="404"/>
        <end position="425"/>
    </location>
</feature>
<feature type="transmembrane region" description="Helical" evidence="8">
    <location>
        <begin position="160"/>
        <end position="178"/>
    </location>
</feature>
<dbReference type="KEGG" id="blr:BRLA_c011220"/>
<dbReference type="Proteomes" id="UP000005850">
    <property type="component" value="Chromosome"/>
</dbReference>
<organism evidence="10 11">
    <name type="scientific">Brevibacillus laterosporus LMG 15441</name>
    <dbReference type="NCBI Taxonomy" id="1042163"/>
    <lineage>
        <taxon>Bacteria</taxon>
        <taxon>Bacillati</taxon>
        <taxon>Bacillota</taxon>
        <taxon>Bacilli</taxon>
        <taxon>Bacillales</taxon>
        <taxon>Paenibacillaceae</taxon>
        <taxon>Brevibacillus</taxon>
    </lineage>
</organism>
<feature type="transmembrane region" description="Helical" evidence="8">
    <location>
        <begin position="265"/>
        <end position="285"/>
    </location>
</feature>
<feature type="transmembrane region" description="Helical" evidence="8">
    <location>
        <begin position="128"/>
        <end position="148"/>
    </location>
</feature>
<evidence type="ECO:0000256" key="3">
    <source>
        <dbReference type="ARBA" id="ARBA00022692"/>
    </source>
</evidence>
<feature type="transmembrane region" description="Helical" evidence="8">
    <location>
        <begin position="7"/>
        <end position="28"/>
    </location>
</feature>
<dbReference type="PIRSF" id="PIRSF002869">
    <property type="entry name" value="MviN"/>
    <property type="match status" value="1"/>
</dbReference>
<keyword evidence="7 8" id="KW-0472">Membrane</keyword>
<evidence type="ECO:0000256" key="1">
    <source>
        <dbReference type="ARBA" id="ARBA00004651"/>
    </source>
</evidence>
<dbReference type="Pfam" id="PF03023">
    <property type="entry name" value="MurJ"/>
    <property type="match status" value="1"/>
</dbReference>
<keyword evidence="4 8" id="KW-0133">Cell shape</keyword>
<keyword evidence="8 9" id="KW-0961">Cell wall biogenesis/degradation</keyword>
<dbReference type="RefSeq" id="WP_003335000.1">
    <property type="nucleotide sequence ID" value="NZ_CP007806.1"/>
</dbReference>
<dbReference type="GO" id="GO:0008360">
    <property type="term" value="P:regulation of cell shape"/>
    <property type="evidence" value="ECO:0007669"/>
    <property type="project" value="UniProtKB-UniRule"/>
</dbReference>
<reference evidence="10 11" key="1">
    <citation type="journal article" date="2011" name="J. Bacteriol.">
        <title>Genome sequence of Brevibacillus laterosporus LMG 15441, a pathogen of invertebrates.</title>
        <authorList>
            <person name="Djukic M."/>
            <person name="Poehlein A."/>
            <person name="Thurmer A."/>
            <person name="Daniel R."/>
        </authorList>
    </citation>
    <scope>NUCLEOTIDE SEQUENCE [LARGE SCALE GENOMIC DNA]</scope>
    <source>
        <strain evidence="10 11">LMG 15441</strain>
    </source>
</reference>
<feature type="transmembrane region" description="Helical" evidence="8">
    <location>
        <begin position="468"/>
        <end position="489"/>
    </location>
</feature>
<dbReference type="AlphaFoldDB" id="A0A075QYN1"/>
<dbReference type="PRINTS" id="PR01806">
    <property type="entry name" value="VIRFACTRMVIN"/>
</dbReference>
<feature type="transmembrane region" description="Helical" evidence="8">
    <location>
        <begin position="305"/>
        <end position="322"/>
    </location>
</feature>
<evidence type="ECO:0000313" key="11">
    <source>
        <dbReference type="Proteomes" id="UP000005850"/>
    </source>
</evidence>
<feature type="transmembrane region" description="Helical" evidence="8">
    <location>
        <begin position="184"/>
        <end position="206"/>
    </location>
</feature>
<evidence type="ECO:0000256" key="2">
    <source>
        <dbReference type="ARBA" id="ARBA00022475"/>
    </source>
</evidence>
<evidence type="ECO:0000256" key="5">
    <source>
        <dbReference type="ARBA" id="ARBA00022984"/>
    </source>
</evidence>
<dbReference type="PANTHER" id="PTHR47019:SF1">
    <property type="entry name" value="LIPID II FLIPPASE MURJ"/>
    <property type="match status" value="1"/>
</dbReference>
<dbReference type="HAMAP" id="MF_02078">
    <property type="entry name" value="MurJ_MviN"/>
    <property type="match status" value="1"/>
</dbReference>
<evidence type="ECO:0000256" key="6">
    <source>
        <dbReference type="ARBA" id="ARBA00022989"/>
    </source>
</evidence>
<dbReference type="UniPathway" id="UPA00219"/>
<feature type="transmembrane region" description="Helical" evidence="8">
    <location>
        <begin position="40"/>
        <end position="65"/>
    </location>
</feature>
<proteinExistence type="inferred from homology"/>
<dbReference type="eggNOG" id="COG0728">
    <property type="taxonomic scope" value="Bacteria"/>
</dbReference>
<dbReference type="GO" id="GO:0005886">
    <property type="term" value="C:plasma membrane"/>
    <property type="evidence" value="ECO:0007669"/>
    <property type="project" value="UniProtKB-SubCell"/>
</dbReference>
<protein>
    <recommendedName>
        <fullName evidence="8">Probable lipid II flippase MurJ</fullName>
    </recommendedName>
</protein>
<keyword evidence="5 8" id="KW-0573">Peptidoglycan synthesis</keyword>
<accession>A0A075QYN1</accession>
<keyword evidence="2 8" id="KW-1003">Cell membrane</keyword>
<keyword evidence="6 8" id="KW-1133">Transmembrane helix</keyword>
<feature type="transmembrane region" description="Helical" evidence="8">
    <location>
        <begin position="342"/>
        <end position="360"/>
    </location>
</feature>
<dbReference type="HOGENOM" id="CLU_006797_5_2_9"/>